<evidence type="ECO:0000259" key="6">
    <source>
        <dbReference type="Pfam" id="PF26254"/>
    </source>
</evidence>
<evidence type="ECO:0000259" key="8">
    <source>
        <dbReference type="Pfam" id="PF26283"/>
    </source>
</evidence>
<dbReference type="InterPro" id="IPR058568">
    <property type="entry name" value="Ig_TRAPPC9_Trs120_4th"/>
</dbReference>
<dbReference type="Pfam" id="PF26280">
    <property type="entry name" value="Ig_TRAPPC9-Trs120_2nd"/>
    <property type="match status" value="1"/>
</dbReference>
<dbReference type="InterPro" id="IPR013935">
    <property type="entry name" value="Trs120_TRAPPC9"/>
</dbReference>
<dbReference type="InterPro" id="IPR058563">
    <property type="entry name" value="Trs120_TRAPPC9_N"/>
</dbReference>
<dbReference type="GeneID" id="90038367"/>
<dbReference type="Pfam" id="PF08626">
    <property type="entry name" value="TRAPPC9-Trs120"/>
    <property type="match status" value="1"/>
</dbReference>
<keyword evidence="2" id="KW-0333">Golgi apparatus</keyword>
<feature type="compositionally biased region" description="Polar residues" evidence="3">
    <location>
        <begin position="1083"/>
        <end position="1095"/>
    </location>
</feature>
<evidence type="ECO:0000313" key="9">
    <source>
        <dbReference type="EMBL" id="KAK7204718.1"/>
    </source>
</evidence>
<feature type="domain" description="Trs120/TRAPPC9 N-terminal" evidence="4">
    <location>
        <begin position="17"/>
        <end position="332"/>
    </location>
</feature>
<evidence type="ECO:0000256" key="1">
    <source>
        <dbReference type="ARBA" id="ARBA00004555"/>
    </source>
</evidence>
<dbReference type="Pfam" id="PF26251">
    <property type="entry name" value="TPR_TRAPPC9-Trs120"/>
    <property type="match status" value="1"/>
</dbReference>
<sequence>MGPLPTANQSTDSLDALSYLSPARIRAFLCPAGPISRARFVEFVAQLQSTAVIRLGDVTPDPRPERVMFSPQGFPSGMLVYNFATTIDQHHSALEDLELFRRTLAVFGLVDYKNLTDISEIDGVVAQLQEQSPQAIIHKVILFDCPLEPNELPSPDYICLPPRRASRVTSIRTVICDLTSALLAELPLLAQAYQTADTIASPLARDDDYDSVILNSSSSSTPPPVGVRSSPHNSSGNLSISYSRDKDKQLSYPLSHHTERQRMRRKGRSMKMIANMYLLAGRTTDALKEYVEALAVLKGVNDHLWHATCIEGIGMCMIMLAFLNMPFTIPSVILPPIPNAEKRDQKPEPPHLLDLIPQMSNTVLSLYNRSQNFPGESVPQLTYVETILRTVNLLTCTCLAGGWNETARAAIVLSRPIPYVQLSHSQVYALKMGILEWISSAQAVRLDGVDAVDASKILTGIASACGKLGFYRKRGFVLRQLVTELIPRIVQARVITRNIRAQTPRLDGGGDEDEYYDDYDAAAELRDAGIRAGIPNSGILTLLNDICQVYGAPVDATDSISTFGWQETKTSILKMCIELCKVLPDHVGTVKYTTLLLRTAAGELSIDEQLSMVRSMREAYTTALTMGLEGFEEEYWDPYLVRDIGVVDSSLWAVPTRVEIGKKASDDVKGPFIYNPFSKKKDAEVEKRHLFVQDEPVEFRVLLQNPFSFELDIKAISLVGEGASFSSDVVSVIVPPRKIYPISIYLTPTSVGLLSITGCVVQVYGCKETTLAITPQVSAVAPPVRVKKFGLDARAYSTVPIIRDEARTRIAVDVVPPLPIIHVNRISLPQSSLMLLEGERRRFFVSLANVSDRVSATNLKVAFADSTTESLTNALNQGTRSESDRYEIEVFLMQRDVFRCVTKLDGVEILPNGELEIEVEVLGKRGLTTGSIDISYTHMDEETGAEAGHVYVRNLSVDLKLTVNASVEVAGCDFVPFSFNMPTVTAEDGKITTTSLLIKFLDSLGLPFEKMDDYCLMLLDLRNSWPKPLRVNLTTAVHENEDKVVSGVIQPGNVTRLLIPVRRIRDIDANAPVPSLMPPKQFTRPSEVSLTTSGAKNGGWSPDVERAVFWHREELLKLLRGEWYEEELGNDGEPVYNTHAGTIELRALRITPQMVDIIQVDDIIVDILLDPAPGVTKVGRRHWVIEPDLFVSLTTSVTASSSRIAPTSGVLRIQPTIRNLSPTLSLDVNRRILFNGILQQPVVNVVPAETRTVETNFIVLARGEYEFVASFEELGEQGQGKRYIGRDKVVITCL</sequence>
<feature type="region of interest" description="Disordered" evidence="3">
    <location>
        <begin position="1075"/>
        <end position="1096"/>
    </location>
</feature>
<dbReference type="InterPro" id="IPR058565">
    <property type="entry name" value="Ig_TRAPPC9_Trs120_1st"/>
</dbReference>
<dbReference type="EMBL" id="JBBJBU010000007">
    <property type="protein sequence ID" value="KAK7204718.1"/>
    <property type="molecule type" value="Genomic_DNA"/>
</dbReference>
<dbReference type="Pfam" id="PF26254">
    <property type="entry name" value="Ig_TRAPPC9-Trs120_1st"/>
    <property type="match status" value="1"/>
</dbReference>
<evidence type="ECO:0000256" key="3">
    <source>
        <dbReference type="SAM" id="MobiDB-lite"/>
    </source>
</evidence>
<keyword evidence="10" id="KW-1185">Reference proteome</keyword>
<evidence type="ECO:0000256" key="2">
    <source>
        <dbReference type="ARBA" id="ARBA00023034"/>
    </source>
</evidence>
<accession>A0ABR1F6J7</accession>
<feature type="compositionally biased region" description="Low complexity" evidence="3">
    <location>
        <begin position="212"/>
        <end position="231"/>
    </location>
</feature>
<evidence type="ECO:0000259" key="5">
    <source>
        <dbReference type="Pfam" id="PF26251"/>
    </source>
</evidence>
<organism evidence="9 10">
    <name type="scientific">Myxozyma melibiosi</name>
    <dbReference type="NCBI Taxonomy" id="54550"/>
    <lineage>
        <taxon>Eukaryota</taxon>
        <taxon>Fungi</taxon>
        <taxon>Dikarya</taxon>
        <taxon>Ascomycota</taxon>
        <taxon>Saccharomycotina</taxon>
        <taxon>Lipomycetes</taxon>
        <taxon>Lipomycetales</taxon>
        <taxon>Lipomycetaceae</taxon>
        <taxon>Myxozyma</taxon>
    </lineage>
</organism>
<dbReference type="InterPro" id="IPR058564">
    <property type="entry name" value="TPR_TRAPPC9_Trs120"/>
</dbReference>
<evidence type="ECO:0000313" key="10">
    <source>
        <dbReference type="Proteomes" id="UP001498771"/>
    </source>
</evidence>
<dbReference type="Pfam" id="PF26282">
    <property type="entry name" value="Ig_TRAPPC9-Trs120_3rd"/>
    <property type="match status" value="1"/>
</dbReference>
<comment type="caution">
    <text evidence="9">The sequence shown here is derived from an EMBL/GenBank/DDBJ whole genome shotgun (WGS) entry which is preliminary data.</text>
</comment>
<feature type="compositionally biased region" description="Polar residues" evidence="3">
    <location>
        <begin position="232"/>
        <end position="242"/>
    </location>
</feature>
<proteinExistence type="predicted"/>
<reference evidence="9 10" key="1">
    <citation type="submission" date="2024-03" db="EMBL/GenBank/DDBJ databases">
        <title>Genome-scale model development and genomic sequencing of the oleaginous clade Lipomyces.</title>
        <authorList>
            <consortium name="Lawrence Berkeley National Laboratory"/>
            <person name="Czajka J.J."/>
            <person name="Han Y."/>
            <person name="Kim J."/>
            <person name="Mondo S.J."/>
            <person name="Hofstad B.A."/>
            <person name="Robles A."/>
            <person name="Haridas S."/>
            <person name="Riley R."/>
            <person name="LaButti K."/>
            <person name="Pangilinan J."/>
            <person name="Andreopoulos W."/>
            <person name="Lipzen A."/>
            <person name="Yan J."/>
            <person name="Wang M."/>
            <person name="Ng V."/>
            <person name="Grigoriev I.V."/>
            <person name="Spatafora J.W."/>
            <person name="Magnuson J.K."/>
            <person name="Baker S.E."/>
            <person name="Pomraning K.R."/>
        </authorList>
    </citation>
    <scope>NUCLEOTIDE SEQUENCE [LARGE SCALE GENOMIC DNA]</scope>
    <source>
        <strain evidence="9 10">Phaff 52-87</strain>
    </source>
</reference>
<evidence type="ECO:0000259" key="4">
    <source>
        <dbReference type="Pfam" id="PF08626"/>
    </source>
</evidence>
<dbReference type="InterPro" id="IPR058567">
    <property type="entry name" value="Ig_TRAPPC9_Trs120_3rd"/>
</dbReference>
<feature type="region of interest" description="Disordered" evidence="3">
    <location>
        <begin position="212"/>
        <end position="266"/>
    </location>
</feature>
<feature type="domain" description="Trs120/TRAPPC9 TPR region" evidence="5">
    <location>
        <begin position="352"/>
        <end position="623"/>
    </location>
</feature>
<name>A0ABR1F6J7_9ASCO</name>
<evidence type="ECO:0000259" key="7">
    <source>
        <dbReference type="Pfam" id="PF26282"/>
    </source>
</evidence>
<dbReference type="PANTHER" id="PTHR21512:SF5">
    <property type="entry name" value="TRAFFICKING PROTEIN PARTICLE COMPLEX SUBUNIT 9"/>
    <property type="match status" value="1"/>
</dbReference>
<dbReference type="RefSeq" id="XP_064767751.1">
    <property type="nucleotide sequence ID" value="XM_064912855.1"/>
</dbReference>
<feature type="domain" description="Trs120/TRAPPC9 fourth Ig-like" evidence="8">
    <location>
        <begin position="1170"/>
        <end position="1292"/>
    </location>
</feature>
<dbReference type="Proteomes" id="UP001498771">
    <property type="component" value="Unassembled WGS sequence"/>
</dbReference>
<feature type="domain" description="Trs120/TRAPPC9 first Ig-like" evidence="6">
    <location>
        <begin position="662"/>
        <end position="795"/>
    </location>
</feature>
<comment type="subcellular location">
    <subcellularLocation>
        <location evidence="1">Golgi apparatus</location>
    </subcellularLocation>
</comment>
<protein>
    <submittedName>
        <fullName evidence="9">TRAPP II complex</fullName>
    </submittedName>
</protein>
<dbReference type="PANTHER" id="PTHR21512">
    <property type="entry name" value="TRAFFICKING PROTEIN PARTICLE COMPLEX SUBUNIT 9"/>
    <property type="match status" value="1"/>
</dbReference>
<dbReference type="Pfam" id="PF26283">
    <property type="entry name" value="Ig_TRAPPC9-Trs120_4th"/>
    <property type="match status" value="1"/>
</dbReference>
<gene>
    <name evidence="9" type="ORF">BZA70DRAFT_279844</name>
</gene>
<feature type="domain" description="Trs120/TRAPPC9 third Ig-like" evidence="7">
    <location>
        <begin position="967"/>
        <end position="1158"/>
    </location>
</feature>